<dbReference type="RefSeq" id="WP_392396405.1">
    <property type="nucleotide sequence ID" value="NZ_JAURTK010000039.1"/>
</dbReference>
<dbReference type="EMBL" id="JAURTK010000039">
    <property type="protein sequence ID" value="MDP9651902.1"/>
    <property type="molecule type" value="Genomic_DNA"/>
</dbReference>
<dbReference type="Proteomes" id="UP001229486">
    <property type="component" value="Unassembled WGS sequence"/>
</dbReference>
<name>A0AB73IV45_9BURK</name>
<comment type="caution">
    <text evidence="1">The sequence shown here is derived from an EMBL/GenBank/DDBJ whole genome shotgun (WGS) entry which is preliminary data.</text>
</comment>
<protein>
    <submittedName>
        <fullName evidence="1">Zn finger protein HypA/HybF involved in hydrogenase expression</fullName>
    </submittedName>
</protein>
<gene>
    <name evidence="1" type="ORF">J2793_007377</name>
</gene>
<sequence>MSADLKEPSQLIAGMSHKEMLEIMAANNIFCGHDRFARILMDAQRRALAAQALERMTQNAEGLDLYDEPQCWCSTCRPITLADTRMVLCPKCGNKRCPHATNHVLACTGSNEPGQKGSSYEHCAPIEERE</sequence>
<proteinExistence type="predicted"/>
<reference evidence="1" key="1">
    <citation type="submission" date="2023-07" db="EMBL/GenBank/DDBJ databases">
        <title>Sorghum-associated microbial communities from plants grown in Nebraska, USA.</title>
        <authorList>
            <person name="Schachtman D."/>
        </authorList>
    </citation>
    <scope>NUCLEOTIDE SEQUENCE</scope>
    <source>
        <strain evidence="1">DS1061</strain>
    </source>
</reference>
<dbReference type="AlphaFoldDB" id="A0AB73IV45"/>
<accession>A0AB73IV45</accession>
<evidence type="ECO:0000313" key="2">
    <source>
        <dbReference type="Proteomes" id="UP001229486"/>
    </source>
</evidence>
<organism evidence="1 2">
    <name type="scientific">Paraburkholderia caledonica</name>
    <dbReference type="NCBI Taxonomy" id="134536"/>
    <lineage>
        <taxon>Bacteria</taxon>
        <taxon>Pseudomonadati</taxon>
        <taxon>Pseudomonadota</taxon>
        <taxon>Betaproteobacteria</taxon>
        <taxon>Burkholderiales</taxon>
        <taxon>Burkholderiaceae</taxon>
        <taxon>Paraburkholderia</taxon>
    </lineage>
</organism>
<evidence type="ECO:0000313" key="1">
    <source>
        <dbReference type="EMBL" id="MDP9651902.1"/>
    </source>
</evidence>